<dbReference type="RefSeq" id="WP_380793488.1">
    <property type="nucleotide sequence ID" value="NZ_JBHTKR010000006.1"/>
</dbReference>
<accession>A0ABW3THJ8</accession>
<evidence type="ECO:0000256" key="8">
    <source>
        <dbReference type="SAM" id="Phobius"/>
    </source>
</evidence>
<feature type="domain" description="Glycosyltransferase RgtA/B/C/D-like" evidence="9">
    <location>
        <begin position="69"/>
        <end position="226"/>
    </location>
</feature>
<keyword evidence="5 8" id="KW-0812">Transmembrane</keyword>
<feature type="transmembrane region" description="Helical" evidence="8">
    <location>
        <begin position="395"/>
        <end position="413"/>
    </location>
</feature>
<dbReference type="Proteomes" id="UP001597151">
    <property type="component" value="Unassembled WGS sequence"/>
</dbReference>
<keyword evidence="4 10" id="KW-0808">Transferase</keyword>
<dbReference type="EMBL" id="JBHTKR010000006">
    <property type="protein sequence ID" value="MFD1195991.1"/>
    <property type="molecule type" value="Genomic_DNA"/>
</dbReference>
<protein>
    <submittedName>
        <fullName evidence="10">ArnT family glycosyltransferase</fullName>
        <ecNumber evidence="10">2.4.-.-</ecNumber>
    </submittedName>
</protein>
<evidence type="ECO:0000259" key="9">
    <source>
        <dbReference type="Pfam" id="PF13231"/>
    </source>
</evidence>
<reference evidence="11" key="1">
    <citation type="journal article" date="2019" name="Int. J. Syst. Evol. Microbiol.">
        <title>The Global Catalogue of Microorganisms (GCM) 10K type strain sequencing project: providing services to taxonomists for standard genome sequencing and annotation.</title>
        <authorList>
            <consortium name="The Broad Institute Genomics Platform"/>
            <consortium name="The Broad Institute Genome Sequencing Center for Infectious Disease"/>
            <person name="Wu L."/>
            <person name="Ma J."/>
        </authorList>
    </citation>
    <scope>NUCLEOTIDE SEQUENCE [LARGE SCALE GENOMIC DNA]</scope>
    <source>
        <strain evidence="11">CCUG 55328</strain>
    </source>
</reference>
<evidence type="ECO:0000313" key="10">
    <source>
        <dbReference type="EMBL" id="MFD1195991.1"/>
    </source>
</evidence>
<sequence>MTRNNASTASSPAPHRHIVLLVVVLVFVLDVVMRPMMPTNETRYLGVAWEMLAGNHWLVPFKNGLPYSHKPPLLFWLINLVWWPGVSEYTARLVAPALCVLALWLTGRLADRMRPGGEFGNAAVVILGTMVPFYVFGGETNFDGILMLAMVTCATALWRIGTEPQARLLHWLGFGAALGFGVYAKGPVIFVHVLPLLVAMRWWAGPGRFSAKGLLAAFGVAIVLVALWLLPAFLTGDATYREEILWTQSAGRVVNSFAHAEPFWYYMAALPMLLFPWVAMPGFWQFRPLDSAEKFAFAWFLGPFILFSLISGKQPDYLLPAMPAAALLLANRWPAQFGRPWIVAAVLVGVMAVVLALPTGAFGESIADFLDLRLGLVVLVPLVLAVAAMMRRPGLVWLAVPAIALALNTAYVIGPAGTIMSPKGIAAILAPRDGKIGYAGANYQDDFQFAGRLRAPLTLLRDQAAIAAFVQTNPDGLIVGRMDEAARPDWTPQDIIRYRKRDIWAVWNIEDMGR</sequence>
<evidence type="ECO:0000313" key="11">
    <source>
        <dbReference type="Proteomes" id="UP001597151"/>
    </source>
</evidence>
<name>A0ABW3THJ8_9RHOB</name>
<comment type="caution">
    <text evidence="10">The sequence shown here is derived from an EMBL/GenBank/DDBJ whole genome shotgun (WGS) entry which is preliminary data.</text>
</comment>
<keyword evidence="6 8" id="KW-1133">Transmembrane helix</keyword>
<evidence type="ECO:0000256" key="5">
    <source>
        <dbReference type="ARBA" id="ARBA00022692"/>
    </source>
</evidence>
<feature type="transmembrane region" description="Helical" evidence="8">
    <location>
        <begin position="168"/>
        <end position="183"/>
    </location>
</feature>
<dbReference type="InterPro" id="IPR050297">
    <property type="entry name" value="LipidA_mod_glycosyltrf_83"/>
</dbReference>
<keyword evidence="2" id="KW-1003">Cell membrane</keyword>
<dbReference type="GO" id="GO:0016757">
    <property type="term" value="F:glycosyltransferase activity"/>
    <property type="evidence" value="ECO:0007669"/>
    <property type="project" value="UniProtKB-KW"/>
</dbReference>
<feature type="transmembrane region" description="Helical" evidence="8">
    <location>
        <begin position="295"/>
        <end position="311"/>
    </location>
</feature>
<feature type="transmembrane region" description="Helical" evidence="8">
    <location>
        <begin position="18"/>
        <end position="37"/>
    </location>
</feature>
<feature type="transmembrane region" description="Helical" evidence="8">
    <location>
        <begin position="119"/>
        <end position="136"/>
    </location>
</feature>
<evidence type="ECO:0000256" key="4">
    <source>
        <dbReference type="ARBA" id="ARBA00022679"/>
    </source>
</evidence>
<dbReference type="PANTHER" id="PTHR33908:SF3">
    <property type="entry name" value="UNDECAPRENYL PHOSPHATE-ALPHA-4-AMINO-4-DEOXY-L-ARABINOSE ARABINOSYL TRANSFERASE"/>
    <property type="match status" value="1"/>
</dbReference>
<feature type="transmembrane region" description="Helical" evidence="8">
    <location>
        <begin position="369"/>
        <end position="388"/>
    </location>
</feature>
<dbReference type="PANTHER" id="PTHR33908">
    <property type="entry name" value="MANNOSYLTRANSFERASE YKCB-RELATED"/>
    <property type="match status" value="1"/>
</dbReference>
<keyword evidence="11" id="KW-1185">Reference proteome</keyword>
<keyword evidence="3 10" id="KW-0328">Glycosyltransferase</keyword>
<feature type="transmembrane region" description="Helical" evidence="8">
    <location>
        <begin position="142"/>
        <end position="161"/>
    </location>
</feature>
<keyword evidence="7 8" id="KW-0472">Membrane</keyword>
<gene>
    <name evidence="10" type="ORF">ACFQ3C_15060</name>
</gene>
<evidence type="ECO:0000256" key="7">
    <source>
        <dbReference type="ARBA" id="ARBA00023136"/>
    </source>
</evidence>
<feature type="transmembrane region" description="Helical" evidence="8">
    <location>
        <begin position="341"/>
        <end position="363"/>
    </location>
</feature>
<feature type="transmembrane region" description="Helical" evidence="8">
    <location>
        <begin position="263"/>
        <end position="283"/>
    </location>
</feature>
<dbReference type="Pfam" id="PF13231">
    <property type="entry name" value="PMT_2"/>
    <property type="match status" value="1"/>
</dbReference>
<feature type="transmembrane region" description="Helical" evidence="8">
    <location>
        <begin position="213"/>
        <end position="234"/>
    </location>
</feature>
<evidence type="ECO:0000256" key="2">
    <source>
        <dbReference type="ARBA" id="ARBA00022475"/>
    </source>
</evidence>
<evidence type="ECO:0000256" key="3">
    <source>
        <dbReference type="ARBA" id="ARBA00022676"/>
    </source>
</evidence>
<feature type="transmembrane region" description="Helical" evidence="8">
    <location>
        <begin position="89"/>
        <end position="107"/>
    </location>
</feature>
<comment type="subcellular location">
    <subcellularLocation>
        <location evidence="1">Cell membrane</location>
        <topology evidence="1">Multi-pass membrane protein</topology>
    </subcellularLocation>
</comment>
<evidence type="ECO:0000256" key="1">
    <source>
        <dbReference type="ARBA" id="ARBA00004651"/>
    </source>
</evidence>
<organism evidence="10 11">
    <name type="scientific">Seohaeicola saemankumensis</name>
    <dbReference type="NCBI Taxonomy" id="481181"/>
    <lineage>
        <taxon>Bacteria</taxon>
        <taxon>Pseudomonadati</taxon>
        <taxon>Pseudomonadota</taxon>
        <taxon>Alphaproteobacteria</taxon>
        <taxon>Rhodobacterales</taxon>
        <taxon>Roseobacteraceae</taxon>
        <taxon>Seohaeicola</taxon>
    </lineage>
</organism>
<evidence type="ECO:0000256" key="6">
    <source>
        <dbReference type="ARBA" id="ARBA00022989"/>
    </source>
</evidence>
<dbReference type="InterPro" id="IPR038731">
    <property type="entry name" value="RgtA/B/C-like"/>
</dbReference>
<proteinExistence type="predicted"/>
<dbReference type="EC" id="2.4.-.-" evidence="10"/>